<dbReference type="Proteomes" id="UP000557717">
    <property type="component" value="Unassembled WGS sequence"/>
</dbReference>
<sequence length="194" mass="20685">MTKCIRGVLMVSLVGWLASCAGDPSNSGASASGGAAESAAAAAPTKKGFDKFLASNPMYSSSGQRKEASEGFQTNSMFNNELSKKEISAKDYSKKSFWGTKEYAKKVYGGDTDGSRFLTAAREGSQGAREGAMVSGADGQAYNTGTYRTGDARESGRSEISRTSDAETDVRREVWKQPEVRGYSVEDTRGMMGR</sequence>
<evidence type="ECO:0000313" key="4">
    <source>
        <dbReference type="Proteomes" id="UP000557717"/>
    </source>
</evidence>
<proteinExistence type="predicted"/>
<name>A0A840VDQ3_9BACT</name>
<keyword evidence="4" id="KW-1185">Reference proteome</keyword>
<dbReference type="PROSITE" id="PS51257">
    <property type="entry name" value="PROKAR_LIPOPROTEIN"/>
    <property type="match status" value="1"/>
</dbReference>
<gene>
    <name evidence="3" type="ORF">HNR46_002251</name>
</gene>
<accession>A0A840VDQ3</accession>
<reference evidence="3 4" key="1">
    <citation type="submission" date="2020-08" db="EMBL/GenBank/DDBJ databases">
        <title>Genomic Encyclopedia of Type Strains, Phase IV (KMG-IV): sequencing the most valuable type-strain genomes for metagenomic binning, comparative biology and taxonomic classification.</title>
        <authorList>
            <person name="Goeker M."/>
        </authorList>
    </citation>
    <scope>NUCLEOTIDE SEQUENCE [LARGE SCALE GENOMIC DNA]</scope>
    <source>
        <strain evidence="3 4">YC6886</strain>
    </source>
</reference>
<dbReference type="RefSeq" id="WP_184018694.1">
    <property type="nucleotide sequence ID" value="NZ_JACHFD010000010.1"/>
</dbReference>
<comment type="caution">
    <text evidence="3">The sequence shown here is derived from an EMBL/GenBank/DDBJ whole genome shotgun (WGS) entry which is preliminary data.</text>
</comment>
<feature type="region of interest" description="Disordered" evidence="1">
    <location>
        <begin position="128"/>
        <end position="172"/>
    </location>
</feature>
<feature type="chain" id="PRO_5032420631" description="Lipoprotein" evidence="2">
    <location>
        <begin position="22"/>
        <end position="194"/>
    </location>
</feature>
<evidence type="ECO:0000256" key="1">
    <source>
        <dbReference type="SAM" id="MobiDB-lite"/>
    </source>
</evidence>
<evidence type="ECO:0008006" key="5">
    <source>
        <dbReference type="Google" id="ProtNLM"/>
    </source>
</evidence>
<keyword evidence="2" id="KW-0732">Signal</keyword>
<dbReference type="EMBL" id="JACHFD010000010">
    <property type="protein sequence ID" value="MBB5352010.1"/>
    <property type="molecule type" value="Genomic_DNA"/>
</dbReference>
<dbReference type="AlphaFoldDB" id="A0A840VDQ3"/>
<evidence type="ECO:0000313" key="3">
    <source>
        <dbReference type="EMBL" id="MBB5352010.1"/>
    </source>
</evidence>
<evidence type="ECO:0000256" key="2">
    <source>
        <dbReference type="SAM" id="SignalP"/>
    </source>
</evidence>
<organism evidence="3 4">
    <name type="scientific">Haloferula luteola</name>
    <dbReference type="NCBI Taxonomy" id="595692"/>
    <lineage>
        <taxon>Bacteria</taxon>
        <taxon>Pseudomonadati</taxon>
        <taxon>Verrucomicrobiota</taxon>
        <taxon>Verrucomicrobiia</taxon>
        <taxon>Verrucomicrobiales</taxon>
        <taxon>Verrucomicrobiaceae</taxon>
        <taxon>Haloferula</taxon>
    </lineage>
</organism>
<feature type="signal peptide" evidence="2">
    <location>
        <begin position="1"/>
        <end position="21"/>
    </location>
</feature>
<feature type="compositionally biased region" description="Basic and acidic residues" evidence="1">
    <location>
        <begin position="150"/>
        <end position="172"/>
    </location>
</feature>
<protein>
    <recommendedName>
        <fullName evidence="5">Lipoprotein</fullName>
    </recommendedName>
</protein>